<evidence type="ECO:0000313" key="2">
    <source>
        <dbReference type="Proteomes" id="UP000327179"/>
    </source>
</evidence>
<proteinExistence type="predicted"/>
<reference evidence="1 2" key="1">
    <citation type="submission" date="2019-08" db="EMBL/GenBank/DDBJ databases">
        <title>Whole-genome Sequencing of e-waste polymer degrading bacterium Pseudomonas sp. strain PE08.</title>
        <authorList>
            <person name="Kirdat K."/>
            <person name="Debbarma P."/>
            <person name="Narawade N."/>
            <person name="Suyal D."/>
            <person name="Thorat V."/>
            <person name="Shouche Y."/>
            <person name="Goel R."/>
            <person name="Yadav A."/>
        </authorList>
    </citation>
    <scope>NUCLEOTIDE SEQUENCE [LARGE SCALE GENOMIC DNA]</scope>
    <source>
        <strain evidence="1 2">PE08</strain>
    </source>
</reference>
<evidence type="ECO:0000313" key="1">
    <source>
        <dbReference type="EMBL" id="QEY62685.1"/>
    </source>
</evidence>
<protein>
    <recommendedName>
        <fullName evidence="3">GIY-YIG nuclease family protein</fullName>
    </recommendedName>
</protein>
<name>A0A5J6QLP4_9GAMM</name>
<dbReference type="InterPro" id="IPR035901">
    <property type="entry name" value="GIY-YIG_endonuc_sf"/>
</dbReference>
<dbReference type="RefSeq" id="WP_151133341.1">
    <property type="nucleotide sequence ID" value="NZ_CP043311.1"/>
</dbReference>
<dbReference type="SUPFAM" id="SSF82771">
    <property type="entry name" value="GIY-YIG endonuclease"/>
    <property type="match status" value="1"/>
</dbReference>
<evidence type="ECO:0008006" key="3">
    <source>
        <dbReference type="Google" id="ProtNLM"/>
    </source>
</evidence>
<accession>A0A5J6QLP4</accession>
<sequence>MATVEFDFKSHHSWTMGPACGTTFTSSVNPAPATTACIYIIHNTAENSTYVGYADNANDRWKSRTEVFHIMGIPKNYAKNILCAYCLPHVHGPHSMYLQGQNNCEHLLIRAVANGLLGVTTSTNTQLRTVPFSNAIATKILVRLPTDPWGNLESDKQIALTGVFGY</sequence>
<dbReference type="KEGG" id="plal:FXN65_11585"/>
<dbReference type="EMBL" id="CP043311">
    <property type="protein sequence ID" value="QEY62685.1"/>
    <property type="molecule type" value="Genomic_DNA"/>
</dbReference>
<dbReference type="Proteomes" id="UP000327179">
    <property type="component" value="Chromosome"/>
</dbReference>
<organism evidence="1 2">
    <name type="scientific">Metapseudomonas lalkuanensis</name>
    <dbReference type="NCBI Taxonomy" id="2604832"/>
    <lineage>
        <taxon>Bacteria</taxon>
        <taxon>Pseudomonadati</taxon>
        <taxon>Pseudomonadota</taxon>
        <taxon>Gammaproteobacteria</taxon>
        <taxon>Pseudomonadales</taxon>
        <taxon>Pseudomonadaceae</taxon>
        <taxon>Metapseudomonas</taxon>
    </lineage>
</organism>
<gene>
    <name evidence="1" type="ORF">FXN65_11585</name>
</gene>
<dbReference type="AlphaFoldDB" id="A0A5J6QLP4"/>
<keyword evidence="2" id="KW-1185">Reference proteome</keyword>